<dbReference type="EMBL" id="BAAAEW010000016">
    <property type="protein sequence ID" value="GAA0752793.1"/>
    <property type="molecule type" value="Genomic_DNA"/>
</dbReference>
<accession>A0ABN1K263</accession>
<evidence type="ECO:0000313" key="1">
    <source>
        <dbReference type="EMBL" id="GAA0752793.1"/>
    </source>
</evidence>
<dbReference type="RefSeq" id="WP_141289895.1">
    <property type="nucleotide sequence ID" value="NZ_BAAAEW010000016.1"/>
</dbReference>
<protein>
    <recommendedName>
        <fullName evidence="3">XRE family transcriptional regulator</fullName>
    </recommendedName>
</protein>
<gene>
    <name evidence="1" type="ORF">GCM10009107_26910</name>
</gene>
<comment type="caution">
    <text evidence="1">The sequence shown here is derived from an EMBL/GenBank/DDBJ whole genome shotgun (WGS) entry which is preliminary data.</text>
</comment>
<name>A0ABN1K263_9BURK</name>
<reference evidence="1 2" key="1">
    <citation type="journal article" date="2019" name="Int. J. Syst. Evol. Microbiol.">
        <title>The Global Catalogue of Microorganisms (GCM) 10K type strain sequencing project: providing services to taxonomists for standard genome sequencing and annotation.</title>
        <authorList>
            <consortium name="The Broad Institute Genomics Platform"/>
            <consortium name="The Broad Institute Genome Sequencing Center for Infectious Disease"/>
            <person name="Wu L."/>
            <person name="Ma J."/>
        </authorList>
    </citation>
    <scope>NUCLEOTIDE SEQUENCE [LARGE SCALE GENOMIC DNA]</scope>
    <source>
        <strain evidence="1 2">JCM 15503</strain>
    </source>
</reference>
<sequence length="411" mass="44245">MNSDIPRSRLADVALRQRAEATGLALQHSIDALLGQLARAGARDQKGLQAVLKLSQSAVSRLMTSTRSSDPLATLFAIPGQEALRQMLKGAAQHGATSDAIARVDEAISGFERFIDVDMGDRATLEAVLSDWAQESRATFELRHKTAAFKSVSALRGVQAQLVLNTGILYPSATNPTYHDCIGIDALLGCRRTRPSGVLRVCSSSMAADGAHFTASGIGGQAVHNMADMLLPQYSTISTDEIEVASHGHIVETAVSGLPLGRADGHGGDLVFAMLYRNLHRARRGSGGPTSGLGGQAEPPSEAYIVDALLHEDVWPGVVPEVRLYDTVVRGIAHPDDPARVGDRLDMLESVQFLGRGPAAFRMPEFPQYSELIRHVCETQGWDAERLRGYRCKVRYPIYGSQIGLAFTLPV</sequence>
<proteinExistence type="predicted"/>
<dbReference type="Proteomes" id="UP001500279">
    <property type="component" value="Unassembled WGS sequence"/>
</dbReference>
<keyword evidence="2" id="KW-1185">Reference proteome</keyword>
<evidence type="ECO:0000313" key="2">
    <source>
        <dbReference type="Proteomes" id="UP001500279"/>
    </source>
</evidence>
<organism evidence="1 2">
    <name type="scientific">Ideonella azotifigens</name>
    <dbReference type="NCBI Taxonomy" id="513160"/>
    <lineage>
        <taxon>Bacteria</taxon>
        <taxon>Pseudomonadati</taxon>
        <taxon>Pseudomonadota</taxon>
        <taxon>Betaproteobacteria</taxon>
        <taxon>Burkholderiales</taxon>
        <taxon>Sphaerotilaceae</taxon>
        <taxon>Ideonella</taxon>
    </lineage>
</organism>
<evidence type="ECO:0008006" key="3">
    <source>
        <dbReference type="Google" id="ProtNLM"/>
    </source>
</evidence>